<organism evidence="2 3">
    <name type="scientific">Plenodomus tracheiphilus IPT5</name>
    <dbReference type="NCBI Taxonomy" id="1408161"/>
    <lineage>
        <taxon>Eukaryota</taxon>
        <taxon>Fungi</taxon>
        <taxon>Dikarya</taxon>
        <taxon>Ascomycota</taxon>
        <taxon>Pezizomycotina</taxon>
        <taxon>Dothideomycetes</taxon>
        <taxon>Pleosporomycetidae</taxon>
        <taxon>Pleosporales</taxon>
        <taxon>Pleosporineae</taxon>
        <taxon>Leptosphaeriaceae</taxon>
        <taxon>Plenodomus</taxon>
    </lineage>
</organism>
<dbReference type="AlphaFoldDB" id="A0A6A7AM26"/>
<name>A0A6A7AM26_9PLEO</name>
<protein>
    <submittedName>
        <fullName evidence="2">Uncharacterized protein</fullName>
    </submittedName>
</protein>
<keyword evidence="3" id="KW-1185">Reference proteome</keyword>
<feature type="non-terminal residue" evidence="2">
    <location>
        <position position="151"/>
    </location>
</feature>
<evidence type="ECO:0000313" key="3">
    <source>
        <dbReference type="Proteomes" id="UP000799423"/>
    </source>
</evidence>
<accession>A0A6A7AM26</accession>
<sequence>DTIEDPTLYQDKVSYPLPANNSGQSPEAAETKDNPHYIRSASHTSQSALEFKEDSEDDEEEKGCMRGPLHSTADSSSHPKTERALLLVTHLEVDLTQLKESVRDTANSIGYIVKDLEELKDNLRNDIDKMKDLDQRFGQKRGILKGVKRKR</sequence>
<feature type="non-terminal residue" evidence="2">
    <location>
        <position position="1"/>
    </location>
</feature>
<gene>
    <name evidence="2" type="ORF">T440DRAFT_353602</name>
</gene>
<feature type="region of interest" description="Disordered" evidence="1">
    <location>
        <begin position="1"/>
        <end position="81"/>
    </location>
</feature>
<proteinExistence type="predicted"/>
<reference evidence="2" key="1">
    <citation type="submission" date="2020-01" db="EMBL/GenBank/DDBJ databases">
        <authorList>
            <consortium name="DOE Joint Genome Institute"/>
            <person name="Haridas S."/>
            <person name="Albert R."/>
            <person name="Binder M."/>
            <person name="Bloem J."/>
            <person name="Labutti K."/>
            <person name="Salamov A."/>
            <person name="Andreopoulos B."/>
            <person name="Baker S.E."/>
            <person name="Barry K."/>
            <person name="Bills G."/>
            <person name="Bluhm B.H."/>
            <person name="Cannon C."/>
            <person name="Castanera R."/>
            <person name="Culley D.E."/>
            <person name="Daum C."/>
            <person name="Ezra D."/>
            <person name="Gonzalez J.B."/>
            <person name="Henrissat B."/>
            <person name="Kuo A."/>
            <person name="Liang C."/>
            <person name="Lipzen A."/>
            <person name="Lutzoni F."/>
            <person name="Magnuson J."/>
            <person name="Mondo S."/>
            <person name="Nolan M."/>
            <person name="Ohm R."/>
            <person name="Pangilinan J."/>
            <person name="Park H.-J."/>
            <person name="Ramirez L."/>
            <person name="Alfaro M."/>
            <person name="Sun H."/>
            <person name="Tritt A."/>
            <person name="Yoshinaga Y."/>
            <person name="Zwiers L.-H."/>
            <person name="Turgeon B.G."/>
            <person name="Goodwin S.B."/>
            <person name="Spatafora J.W."/>
            <person name="Crous P.W."/>
            <person name="Grigoriev I.V."/>
        </authorList>
    </citation>
    <scope>NUCLEOTIDE SEQUENCE</scope>
    <source>
        <strain evidence="2">IPT5</strain>
    </source>
</reference>
<dbReference type="EMBL" id="MU006406">
    <property type="protein sequence ID" value="KAF2844180.1"/>
    <property type="molecule type" value="Genomic_DNA"/>
</dbReference>
<evidence type="ECO:0000256" key="1">
    <source>
        <dbReference type="SAM" id="MobiDB-lite"/>
    </source>
</evidence>
<dbReference type="Proteomes" id="UP000799423">
    <property type="component" value="Unassembled WGS sequence"/>
</dbReference>
<dbReference type="OrthoDB" id="5286367at2759"/>
<evidence type="ECO:0000313" key="2">
    <source>
        <dbReference type="EMBL" id="KAF2844180.1"/>
    </source>
</evidence>